<feature type="domain" description="YbaK/aminoacyl-tRNA synthetase-associated" evidence="1">
    <location>
        <begin position="30"/>
        <end position="147"/>
    </location>
</feature>
<evidence type="ECO:0000313" key="2">
    <source>
        <dbReference type="EMBL" id="MDQ0532288.1"/>
    </source>
</evidence>
<dbReference type="RefSeq" id="WP_209980044.1">
    <property type="nucleotide sequence ID" value="NZ_JAGINO010000003.1"/>
</dbReference>
<dbReference type="PANTHER" id="PTHR30411">
    <property type="entry name" value="CYTOPLASMIC PROTEIN"/>
    <property type="match status" value="1"/>
</dbReference>
<accession>A0ABU0MFS1</accession>
<dbReference type="Pfam" id="PF04073">
    <property type="entry name" value="tRNA_edit"/>
    <property type="match status" value="1"/>
</dbReference>
<organism evidence="2 3">
    <name type="scientific">Azospirillum picis</name>
    <dbReference type="NCBI Taxonomy" id="488438"/>
    <lineage>
        <taxon>Bacteria</taxon>
        <taxon>Pseudomonadati</taxon>
        <taxon>Pseudomonadota</taxon>
        <taxon>Alphaproteobacteria</taxon>
        <taxon>Rhodospirillales</taxon>
        <taxon>Azospirillaceae</taxon>
        <taxon>Azospirillum</taxon>
    </lineage>
</organism>
<comment type="caution">
    <text evidence="2">The sequence shown here is derived from an EMBL/GenBank/DDBJ whole genome shotgun (WGS) entry which is preliminary data.</text>
</comment>
<evidence type="ECO:0000313" key="3">
    <source>
        <dbReference type="Proteomes" id="UP001244552"/>
    </source>
</evidence>
<dbReference type="SUPFAM" id="SSF55826">
    <property type="entry name" value="YbaK/ProRS associated domain"/>
    <property type="match status" value="1"/>
</dbReference>
<dbReference type="InterPro" id="IPR036754">
    <property type="entry name" value="YbaK/aa-tRNA-synt-asso_dom_sf"/>
</dbReference>
<protein>
    <submittedName>
        <fullName evidence="2">Prolyl-tRNA editing enzyme YbaK/EbsC (Cys-tRNA(Pro) deacylase)</fullName>
    </submittedName>
</protein>
<reference evidence="2 3" key="1">
    <citation type="submission" date="2023-07" db="EMBL/GenBank/DDBJ databases">
        <title>Genomic Encyclopedia of Type Strains, Phase IV (KMG-IV): sequencing the most valuable type-strain genomes for metagenomic binning, comparative biology and taxonomic classification.</title>
        <authorList>
            <person name="Goeker M."/>
        </authorList>
    </citation>
    <scope>NUCLEOTIDE SEQUENCE [LARGE SCALE GENOMIC DNA]</scope>
    <source>
        <strain evidence="2 3">DSM 19922</strain>
    </source>
</reference>
<dbReference type="CDD" id="cd04333">
    <property type="entry name" value="ProX_deacylase"/>
    <property type="match status" value="1"/>
</dbReference>
<dbReference type="EMBL" id="JAUSVU010000003">
    <property type="protein sequence ID" value="MDQ0532288.1"/>
    <property type="molecule type" value="Genomic_DNA"/>
</dbReference>
<dbReference type="PANTHER" id="PTHR30411:SF1">
    <property type="entry name" value="CYTOPLASMIC PROTEIN"/>
    <property type="match status" value="1"/>
</dbReference>
<sequence>MTGLSPSAQRVQDLLDAIGLGHRVVEHQGSTRTSEEAAAAVGCSVAQIAKSLIFRARETGRPVLVVASGANRVDEKAVGRLIGERIERADPDFVREATGFAIGGVSPIGHAVPPLVLIDEDLMRLEVIWAAAGTPNAVFRLTPADLASMTGGRVATLRKA</sequence>
<name>A0ABU0MFS1_9PROT</name>
<evidence type="ECO:0000259" key="1">
    <source>
        <dbReference type="Pfam" id="PF04073"/>
    </source>
</evidence>
<dbReference type="Proteomes" id="UP001244552">
    <property type="component" value="Unassembled WGS sequence"/>
</dbReference>
<dbReference type="Gene3D" id="3.90.960.10">
    <property type="entry name" value="YbaK/aminoacyl-tRNA synthetase-associated domain"/>
    <property type="match status" value="1"/>
</dbReference>
<dbReference type="InterPro" id="IPR007214">
    <property type="entry name" value="YbaK/aa-tRNA-synth-assoc-dom"/>
</dbReference>
<keyword evidence="3" id="KW-1185">Reference proteome</keyword>
<proteinExistence type="predicted"/>
<gene>
    <name evidence="2" type="ORF">QO018_001132</name>
</gene>